<reference evidence="1 2" key="1">
    <citation type="journal article" date="2018" name="MBio">
        <title>Comparative Genomics Reveals the Core Gene Toolbox for the Fungus-Insect Symbiosis.</title>
        <authorList>
            <person name="Wang Y."/>
            <person name="Stata M."/>
            <person name="Wang W."/>
            <person name="Stajich J.E."/>
            <person name="White M.M."/>
            <person name="Moncalvo J.M."/>
        </authorList>
    </citation>
    <scope>NUCLEOTIDE SEQUENCE [LARGE SCALE GENOMIC DNA]</scope>
    <source>
        <strain evidence="1 2">SC-DP-2</strain>
    </source>
</reference>
<comment type="caution">
    <text evidence="1">The sequence shown here is derived from an EMBL/GenBank/DDBJ whole genome shotgun (WGS) entry which is preliminary data.</text>
</comment>
<accession>A0A2T9ZD76</accession>
<name>A0A2T9ZD76_9FUNG</name>
<evidence type="ECO:0000313" key="2">
    <source>
        <dbReference type="Proteomes" id="UP000245609"/>
    </source>
</evidence>
<keyword evidence="2" id="KW-1185">Reference proteome</keyword>
<sequence>MILALITIGMFFFDPNGVIPFVTYPLCSSAVSLSTNLKLKFFFELTSAGLFPSAAPLPLGLFRTHSVSLPVSTESTYCTSTFTISKVPNESLCLLFLNITLLHICSREGAATLNARVCKPQS</sequence>
<proteinExistence type="predicted"/>
<dbReference type="EMBL" id="MBFS01000434">
    <property type="protein sequence ID" value="PVV02512.1"/>
    <property type="molecule type" value="Genomic_DNA"/>
</dbReference>
<evidence type="ECO:0000313" key="1">
    <source>
        <dbReference type="EMBL" id="PVV02512.1"/>
    </source>
</evidence>
<dbReference type="AlphaFoldDB" id="A0A2T9ZD76"/>
<gene>
    <name evidence="1" type="ORF">BB560_003031</name>
</gene>
<dbReference type="Proteomes" id="UP000245609">
    <property type="component" value="Unassembled WGS sequence"/>
</dbReference>
<protein>
    <submittedName>
        <fullName evidence="1">Uncharacterized protein</fullName>
    </submittedName>
</protein>
<organism evidence="1 2">
    <name type="scientific">Smittium megazygosporum</name>
    <dbReference type="NCBI Taxonomy" id="133381"/>
    <lineage>
        <taxon>Eukaryota</taxon>
        <taxon>Fungi</taxon>
        <taxon>Fungi incertae sedis</taxon>
        <taxon>Zoopagomycota</taxon>
        <taxon>Kickxellomycotina</taxon>
        <taxon>Harpellomycetes</taxon>
        <taxon>Harpellales</taxon>
        <taxon>Legeriomycetaceae</taxon>
        <taxon>Smittium</taxon>
    </lineage>
</organism>